<dbReference type="GO" id="GO:0004364">
    <property type="term" value="F:glutathione transferase activity"/>
    <property type="evidence" value="ECO:0007669"/>
    <property type="project" value="UniProtKB-EC"/>
</dbReference>
<keyword evidence="15" id="KW-1185">Reference proteome</keyword>
<feature type="domain" description="GST N-terminal" evidence="11">
    <location>
        <begin position="2"/>
        <end position="81"/>
    </location>
</feature>
<dbReference type="InterPro" id="IPR036249">
    <property type="entry name" value="Thioredoxin-like_sf"/>
</dbReference>
<dbReference type="PANTHER" id="PTHR45898:SF4">
    <property type="entry name" value="TARGET OF MYB PROTEIN 1"/>
    <property type="match status" value="1"/>
</dbReference>
<dbReference type="InterPro" id="IPR045073">
    <property type="entry name" value="Omega/Tau-like"/>
</dbReference>
<dbReference type="PROSITE" id="PS50909">
    <property type="entry name" value="GAT"/>
    <property type="match status" value="1"/>
</dbReference>
<evidence type="ECO:0000313" key="15">
    <source>
        <dbReference type="Proteomes" id="UP000631114"/>
    </source>
</evidence>
<dbReference type="InterPro" id="IPR004045">
    <property type="entry name" value="Glutathione_S-Trfase_N"/>
</dbReference>
<feature type="domain" description="VHS" evidence="10">
    <location>
        <begin position="170"/>
        <end position="283"/>
    </location>
</feature>
<dbReference type="Gene3D" id="1.20.58.160">
    <property type="match status" value="1"/>
</dbReference>
<dbReference type="SFLD" id="SFLDG00358">
    <property type="entry name" value="Main_(cytGST)"/>
    <property type="match status" value="1"/>
</dbReference>
<evidence type="ECO:0000256" key="7">
    <source>
        <dbReference type="ARBA" id="ARBA00023136"/>
    </source>
</evidence>
<accession>A0A835IGB7</accession>
<evidence type="ECO:0000259" key="13">
    <source>
        <dbReference type="PROSITE" id="PS50909"/>
    </source>
</evidence>
<dbReference type="SUPFAM" id="SSF52833">
    <property type="entry name" value="Thioredoxin-like"/>
    <property type="match status" value="1"/>
</dbReference>
<evidence type="ECO:0000256" key="4">
    <source>
        <dbReference type="ARBA" id="ARBA00022448"/>
    </source>
</evidence>
<feature type="domain" description="GAT" evidence="13">
    <location>
        <begin position="285"/>
        <end position="373"/>
    </location>
</feature>
<comment type="similarity">
    <text evidence="2">Belongs to the TOM1 family.</text>
</comment>
<dbReference type="GO" id="GO:0035091">
    <property type="term" value="F:phosphatidylinositol binding"/>
    <property type="evidence" value="ECO:0007669"/>
    <property type="project" value="InterPro"/>
</dbReference>
<evidence type="ECO:0000259" key="12">
    <source>
        <dbReference type="PROSITE" id="PS50405"/>
    </source>
</evidence>
<evidence type="ECO:0000256" key="9">
    <source>
        <dbReference type="SAM" id="MobiDB-lite"/>
    </source>
</evidence>
<dbReference type="Pfam" id="PF03127">
    <property type="entry name" value="GAT"/>
    <property type="match status" value="1"/>
</dbReference>
<dbReference type="InterPro" id="IPR038425">
    <property type="entry name" value="GAT_sf"/>
</dbReference>
<dbReference type="InterPro" id="IPR036282">
    <property type="entry name" value="Glutathione-S-Trfase_C_sf"/>
</dbReference>
<dbReference type="GO" id="GO:0005737">
    <property type="term" value="C:cytoplasm"/>
    <property type="evidence" value="ECO:0007669"/>
    <property type="project" value="UniProtKB-ARBA"/>
</dbReference>
<comment type="catalytic activity">
    <reaction evidence="8">
        <text>RX + glutathione = an S-substituted glutathione + a halide anion + H(+)</text>
        <dbReference type="Rhea" id="RHEA:16437"/>
        <dbReference type="ChEBI" id="CHEBI:15378"/>
        <dbReference type="ChEBI" id="CHEBI:16042"/>
        <dbReference type="ChEBI" id="CHEBI:17792"/>
        <dbReference type="ChEBI" id="CHEBI:57925"/>
        <dbReference type="ChEBI" id="CHEBI:90779"/>
        <dbReference type="EC" id="2.5.1.18"/>
    </reaction>
</comment>
<dbReference type="Pfam" id="PF00790">
    <property type="entry name" value="VHS"/>
    <property type="match status" value="1"/>
</dbReference>
<dbReference type="InterPro" id="IPR010987">
    <property type="entry name" value="Glutathione-S-Trfase_C-like"/>
</dbReference>
<evidence type="ECO:0000256" key="6">
    <source>
        <dbReference type="ARBA" id="ARBA00022927"/>
    </source>
</evidence>
<dbReference type="Gene3D" id="3.40.30.10">
    <property type="entry name" value="Glutaredoxin"/>
    <property type="match status" value="1"/>
</dbReference>
<dbReference type="Pfam" id="PF02798">
    <property type="entry name" value="GST_N"/>
    <property type="match status" value="1"/>
</dbReference>
<dbReference type="CDD" id="cd03058">
    <property type="entry name" value="GST_N_Tau"/>
    <property type="match status" value="1"/>
</dbReference>
<dbReference type="Gene3D" id="1.20.1050.10">
    <property type="match status" value="1"/>
</dbReference>
<comment type="subcellular location">
    <subcellularLocation>
        <location evidence="1">Membrane</location>
        <topology evidence="1">Peripheral membrane protein</topology>
    </subcellularLocation>
</comment>
<dbReference type="SUPFAM" id="SSF48464">
    <property type="entry name" value="ENTH/VHS domain"/>
    <property type="match status" value="1"/>
</dbReference>
<proteinExistence type="inferred from homology"/>
<dbReference type="GO" id="GO:0016020">
    <property type="term" value="C:membrane"/>
    <property type="evidence" value="ECO:0007669"/>
    <property type="project" value="UniProtKB-SubCell"/>
</dbReference>
<evidence type="ECO:0000256" key="2">
    <source>
        <dbReference type="ARBA" id="ARBA00007708"/>
    </source>
</evidence>
<dbReference type="SUPFAM" id="SSF89009">
    <property type="entry name" value="GAT-like domain"/>
    <property type="match status" value="1"/>
</dbReference>
<evidence type="ECO:0000256" key="1">
    <source>
        <dbReference type="ARBA" id="ARBA00004170"/>
    </source>
</evidence>
<dbReference type="FunFam" id="3.40.30.10:FF:000014">
    <property type="entry name" value="Tau class glutathione S-transferase"/>
    <property type="match status" value="1"/>
</dbReference>
<protein>
    <recommendedName>
        <fullName evidence="3">glutathione transferase</fullName>
        <ecNumber evidence="3">2.5.1.18</ecNumber>
    </recommendedName>
</protein>
<dbReference type="GO" id="GO:0006749">
    <property type="term" value="P:glutathione metabolic process"/>
    <property type="evidence" value="ECO:0007669"/>
    <property type="project" value="InterPro"/>
</dbReference>
<feature type="compositionally biased region" description="Polar residues" evidence="9">
    <location>
        <begin position="396"/>
        <end position="410"/>
    </location>
</feature>
<dbReference type="EMBL" id="JADFTS010000003">
    <property type="protein sequence ID" value="KAF9616474.1"/>
    <property type="molecule type" value="Genomic_DNA"/>
</dbReference>
<evidence type="ECO:0000256" key="5">
    <source>
        <dbReference type="ARBA" id="ARBA00022679"/>
    </source>
</evidence>
<dbReference type="Proteomes" id="UP000631114">
    <property type="component" value="Unassembled WGS sequence"/>
</dbReference>
<evidence type="ECO:0000259" key="10">
    <source>
        <dbReference type="PROSITE" id="PS50179"/>
    </source>
</evidence>
<feature type="region of interest" description="Disordered" evidence="9">
    <location>
        <begin position="396"/>
        <end position="424"/>
    </location>
</feature>
<dbReference type="OrthoDB" id="2018246at2759"/>
<dbReference type="PROSITE" id="PS50405">
    <property type="entry name" value="GST_CTER"/>
    <property type="match status" value="1"/>
</dbReference>
<dbReference type="GO" id="GO:0043328">
    <property type="term" value="P:protein transport to vacuole involved in ubiquitin-dependent protein catabolic process via the multivesicular body sorting pathway"/>
    <property type="evidence" value="ECO:0007669"/>
    <property type="project" value="InterPro"/>
</dbReference>
<dbReference type="SUPFAM" id="SSF47616">
    <property type="entry name" value="GST C-terminal domain-like"/>
    <property type="match status" value="1"/>
</dbReference>
<keyword evidence="4" id="KW-0813">Transport</keyword>
<comment type="caution">
    <text evidence="14">The sequence shown here is derived from an EMBL/GenBank/DDBJ whole genome shotgun (WGS) entry which is preliminary data.</text>
</comment>
<dbReference type="CDD" id="cd03185">
    <property type="entry name" value="GST_C_Tau"/>
    <property type="match status" value="1"/>
</dbReference>
<sequence length="687" mass="75779">MEEVKLFGAWPSPFSYRVIWALKLKGVSYEYIEEDLGNKSALLLKYNPIYKKIPVLVHAGKPIAESTVILEYIEETWPENPLLPKDPYERAKARFWIKFGEDKTTTFFSFFATEGEEHEKVVKDCFEALKALEEHGLGNKKFFGGDSIGLVDIAFGWMALWLEIMEEGADWAMNIEICDILNRDLGQAKDVVKGLKRRIGSKNPKVQLLALTLLETVIKNCGDIVHMHVAEKDVVHEMVKIVKRKNPDSRVKEKILTLVDTWQEAFGGPRARYGQYYAAYQELLVRIEICLTELQNARGIMEVLAEMLIALDPGNKEGLRQEVIIDLVEQCRAYKQRVVHLVNTTSDEELLCQGLALNDDLQRVLAKHEAISSGTSVPMVKLKPVEALVDVGDLVNNNQPDGRSSSSVKAETQPPIGLLVPAPPSNGLVTPSVNAGPKMDLLSGEDYGSPAAENSLALVPVGKPELASPTSQQNALALSDMYSQTNGTGGTQGGAFPPPPWEGMATVASDGNQQAGTHHLQPMQVPQVAATHSQLVQSFTQPMPMGNDQMMSMYGQQVAMHNQPFHSSQFVGLPHQPVQGGQMMGIYTQPMNGGQLASMQLQPMQSNQVAGYMYGQYGQRPEAQFIEQRMHGLTVRDDSALRNSSYQTAGYRPSSIPAKPEDKLFGDLVDMAKLKPKTSTPGRTGSM</sequence>
<dbReference type="GO" id="GO:0043130">
    <property type="term" value="F:ubiquitin binding"/>
    <property type="evidence" value="ECO:0007669"/>
    <property type="project" value="InterPro"/>
</dbReference>
<dbReference type="InterPro" id="IPR004152">
    <property type="entry name" value="GAT_dom"/>
</dbReference>
<dbReference type="PANTHER" id="PTHR45898">
    <property type="entry name" value="TOM1-LIKE PROTEIN"/>
    <property type="match status" value="1"/>
</dbReference>
<dbReference type="InterPro" id="IPR045074">
    <property type="entry name" value="GST_C_Tau"/>
</dbReference>
<evidence type="ECO:0000256" key="3">
    <source>
        <dbReference type="ARBA" id="ARBA00012452"/>
    </source>
</evidence>
<dbReference type="InterPro" id="IPR040079">
    <property type="entry name" value="Glutathione_S-Trfase"/>
</dbReference>
<dbReference type="SFLD" id="SFLDG01152">
    <property type="entry name" value="Main.3:_Omega-_and_Tau-like"/>
    <property type="match status" value="1"/>
</dbReference>
<evidence type="ECO:0000313" key="14">
    <source>
        <dbReference type="EMBL" id="KAF9616474.1"/>
    </source>
</evidence>
<keyword evidence="7" id="KW-0472">Membrane</keyword>
<dbReference type="PROSITE" id="PS50404">
    <property type="entry name" value="GST_NTER"/>
    <property type="match status" value="1"/>
</dbReference>
<dbReference type="Gene3D" id="1.25.40.90">
    <property type="match status" value="1"/>
</dbReference>
<feature type="domain" description="GST C-terminal" evidence="12">
    <location>
        <begin position="86"/>
        <end position="208"/>
    </location>
</feature>
<evidence type="ECO:0000256" key="8">
    <source>
        <dbReference type="ARBA" id="ARBA00047960"/>
    </source>
</evidence>
<dbReference type="SMART" id="SM00288">
    <property type="entry name" value="VHS"/>
    <property type="match status" value="1"/>
</dbReference>
<dbReference type="SFLD" id="SFLDS00019">
    <property type="entry name" value="Glutathione_Transferase_(cytos"/>
    <property type="match status" value="1"/>
</dbReference>
<dbReference type="InterPro" id="IPR044836">
    <property type="entry name" value="TOL_plant"/>
</dbReference>
<keyword evidence="5" id="KW-0808">Transferase</keyword>
<dbReference type="CDD" id="cd14231">
    <property type="entry name" value="GAT_GGA-like_plant"/>
    <property type="match status" value="1"/>
</dbReference>
<dbReference type="InterPro" id="IPR002014">
    <property type="entry name" value="VHS_dom"/>
</dbReference>
<dbReference type="PROSITE" id="PS50179">
    <property type="entry name" value="VHS"/>
    <property type="match status" value="1"/>
</dbReference>
<evidence type="ECO:0000259" key="11">
    <source>
        <dbReference type="PROSITE" id="PS50404"/>
    </source>
</evidence>
<dbReference type="CDD" id="cd03561">
    <property type="entry name" value="VHS"/>
    <property type="match status" value="1"/>
</dbReference>
<dbReference type="InterPro" id="IPR008942">
    <property type="entry name" value="ENTH_VHS"/>
</dbReference>
<name>A0A835IGB7_9MAGN</name>
<dbReference type="AlphaFoldDB" id="A0A835IGB7"/>
<organism evidence="14 15">
    <name type="scientific">Coptis chinensis</name>
    <dbReference type="NCBI Taxonomy" id="261450"/>
    <lineage>
        <taxon>Eukaryota</taxon>
        <taxon>Viridiplantae</taxon>
        <taxon>Streptophyta</taxon>
        <taxon>Embryophyta</taxon>
        <taxon>Tracheophyta</taxon>
        <taxon>Spermatophyta</taxon>
        <taxon>Magnoliopsida</taxon>
        <taxon>Ranunculales</taxon>
        <taxon>Ranunculaceae</taxon>
        <taxon>Coptidoideae</taxon>
        <taxon>Coptis</taxon>
    </lineage>
</organism>
<gene>
    <name evidence="14" type="ORF">IFM89_029771</name>
</gene>
<reference evidence="14 15" key="1">
    <citation type="submission" date="2020-10" db="EMBL/GenBank/DDBJ databases">
        <title>The Coptis chinensis genome and diversification of protoberbering-type alkaloids.</title>
        <authorList>
            <person name="Wang B."/>
            <person name="Shu S."/>
            <person name="Song C."/>
            <person name="Liu Y."/>
        </authorList>
    </citation>
    <scope>NUCLEOTIDE SEQUENCE [LARGE SCALE GENOMIC DNA]</scope>
    <source>
        <strain evidence="14">HL-2020</strain>
        <tissue evidence="14">Leaf</tissue>
    </source>
</reference>
<dbReference type="EC" id="2.5.1.18" evidence="3"/>
<keyword evidence="6" id="KW-0653">Protein transport</keyword>